<accession>A0A923KV92</accession>
<keyword evidence="3" id="KW-0804">Transcription</keyword>
<evidence type="ECO:0000313" key="7">
    <source>
        <dbReference type="Proteomes" id="UP000616595"/>
    </source>
</evidence>
<dbReference type="PANTHER" id="PTHR47506:SF3">
    <property type="entry name" value="HTH-TYPE TRANSCRIPTIONAL REGULATOR LMRA"/>
    <property type="match status" value="1"/>
</dbReference>
<evidence type="ECO:0000256" key="4">
    <source>
        <dbReference type="PROSITE-ProRule" id="PRU00335"/>
    </source>
</evidence>
<comment type="caution">
    <text evidence="6">The sequence shown here is derived from an EMBL/GenBank/DDBJ whole genome shotgun (WGS) entry which is preliminary data.</text>
</comment>
<evidence type="ECO:0000259" key="5">
    <source>
        <dbReference type="PROSITE" id="PS50977"/>
    </source>
</evidence>
<gene>
    <name evidence="6" type="ORF">GH810_00225</name>
</gene>
<evidence type="ECO:0000256" key="3">
    <source>
        <dbReference type="ARBA" id="ARBA00023163"/>
    </source>
</evidence>
<reference evidence="6" key="1">
    <citation type="submission" date="2019-10" db="EMBL/GenBank/DDBJ databases">
        <authorList>
            <person name="Ross D.E."/>
            <person name="Gulliver D."/>
        </authorList>
    </citation>
    <scope>NUCLEOTIDE SEQUENCE</scope>
    <source>
        <strain evidence="6">DER-2019</strain>
    </source>
</reference>
<dbReference type="PANTHER" id="PTHR47506">
    <property type="entry name" value="TRANSCRIPTIONAL REGULATORY PROTEIN"/>
    <property type="match status" value="1"/>
</dbReference>
<dbReference type="Gene3D" id="1.10.357.10">
    <property type="entry name" value="Tetracycline Repressor, domain 2"/>
    <property type="match status" value="1"/>
</dbReference>
<feature type="domain" description="HTH tetR-type" evidence="5">
    <location>
        <begin position="5"/>
        <end position="65"/>
    </location>
</feature>
<evidence type="ECO:0000256" key="1">
    <source>
        <dbReference type="ARBA" id="ARBA00023015"/>
    </source>
</evidence>
<protein>
    <submittedName>
        <fullName evidence="6">TetR family transcriptional regulator</fullName>
    </submittedName>
</protein>
<keyword evidence="1" id="KW-0805">Transcription regulation</keyword>
<dbReference type="Pfam" id="PF00440">
    <property type="entry name" value="TetR_N"/>
    <property type="match status" value="1"/>
</dbReference>
<proteinExistence type="predicted"/>
<sequence length="191" mass="21180">MDNKSDTRERFIKTASMLFQLQGYHATGLNEILKKSGAPRGSFYYHFPNGKEELALEAIKLASQTIQLDIKNTLDQFSDPGEAIKFQIEKIAAFITKEKKIEDFSISLLALETFASNESLRKACESAFISFESIYLEKLIIAGFDKEKACELSMVIQSMIEGGIVLSLTMKNGSPLLAVAKQISVILKANA</sequence>
<organism evidence="6 7">
    <name type="scientific">Acetobacterium paludosum</name>
    <dbReference type="NCBI Taxonomy" id="52693"/>
    <lineage>
        <taxon>Bacteria</taxon>
        <taxon>Bacillati</taxon>
        <taxon>Bacillota</taxon>
        <taxon>Clostridia</taxon>
        <taxon>Eubacteriales</taxon>
        <taxon>Eubacteriaceae</taxon>
        <taxon>Acetobacterium</taxon>
    </lineage>
</organism>
<dbReference type="OrthoDB" id="9812484at2"/>
<dbReference type="EMBL" id="WJBD01000001">
    <property type="protein sequence ID" value="MBC3886743.1"/>
    <property type="molecule type" value="Genomic_DNA"/>
</dbReference>
<dbReference type="InterPro" id="IPR009057">
    <property type="entry name" value="Homeodomain-like_sf"/>
</dbReference>
<dbReference type="SUPFAM" id="SSF46689">
    <property type="entry name" value="Homeodomain-like"/>
    <property type="match status" value="1"/>
</dbReference>
<dbReference type="InterPro" id="IPR001647">
    <property type="entry name" value="HTH_TetR"/>
</dbReference>
<keyword evidence="2 4" id="KW-0238">DNA-binding</keyword>
<dbReference type="InterPro" id="IPR054156">
    <property type="entry name" value="YxaF_TetR_C"/>
</dbReference>
<keyword evidence="7" id="KW-1185">Reference proteome</keyword>
<dbReference type="GO" id="GO:0003677">
    <property type="term" value="F:DNA binding"/>
    <property type="evidence" value="ECO:0007669"/>
    <property type="project" value="UniProtKB-UniRule"/>
</dbReference>
<dbReference type="InterPro" id="IPR036271">
    <property type="entry name" value="Tet_transcr_reg_TetR-rel_C_sf"/>
</dbReference>
<dbReference type="SUPFAM" id="SSF48498">
    <property type="entry name" value="Tetracyclin repressor-like, C-terminal domain"/>
    <property type="match status" value="1"/>
</dbReference>
<dbReference type="Pfam" id="PF21993">
    <property type="entry name" value="TetR_C_13_2"/>
    <property type="match status" value="1"/>
</dbReference>
<evidence type="ECO:0000313" key="6">
    <source>
        <dbReference type="EMBL" id="MBC3886743.1"/>
    </source>
</evidence>
<feature type="DNA-binding region" description="H-T-H motif" evidence="4">
    <location>
        <begin position="28"/>
        <end position="47"/>
    </location>
</feature>
<dbReference type="Proteomes" id="UP000616595">
    <property type="component" value="Unassembled WGS sequence"/>
</dbReference>
<reference evidence="6" key="2">
    <citation type="submission" date="2020-10" db="EMBL/GenBank/DDBJ databases">
        <title>Comparative genomics of the Acetobacterium genus.</title>
        <authorList>
            <person name="Marshall C."/>
            <person name="May H."/>
            <person name="Norman S."/>
        </authorList>
    </citation>
    <scope>NUCLEOTIDE SEQUENCE</scope>
    <source>
        <strain evidence="6">DER-2019</strain>
    </source>
</reference>
<dbReference type="PROSITE" id="PS50977">
    <property type="entry name" value="HTH_TETR_2"/>
    <property type="match status" value="1"/>
</dbReference>
<name>A0A923KV92_9FIRM</name>
<evidence type="ECO:0000256" key="2">
    <source>
        <dbReference type="ARBA" id="ARBA00023125"/>
    </source>
</evidence>
<dbReference type="RefSeq" id="WP_148565382.1">
    <property type="nucleotide sequence ID" value="NZ_RXYA01000001.1"/>
</dbReference>
<dbReference type="AlphaFoldDB" id="A0A923KV92"/>